<dbReference type="EMBL" id="CM012444">
    <property type="protein sequence ID" value="RVE70011.1"/>
    <property type="molecule type" value="Genomic_DNA"/>
</dbReference>
<evidence type="ECO:0000313" key="3">
    <source>
        <dbReference type="Proteomes" id="UP000283210"/>
    </source>
</evidence>
<keyword evidence="3" id="KW-1185">Reference proteome</keyword>
<sequence>MLTSVHPHSGGMERKREEEEEECSGRRRENGVFKTVNRSRAEKWGEELPSGRRFRCCSSGVLGGHESRRKQMKSAA</sequence>
<proteinExistence type="predicted"/>
<reference evidence="2 3" key="1">
    <citation type="submission" date="2018-11" db="EMBL/GenBank/DDBJ databases">
        <authorList>
            <person name="Lopez-Roques C."/>
            <person name="Donnadieu C."/>
            <person name="Bouchez O."/>
            <person name="Klopp C."/>
            <person name="Cabau C."/>
            <person name="Zahm M."/>
        </authorList>
    </citation>
    <scope>NUCLEOTIDE SEQUENCE [LARGE SCALE GENOMIC DNA]</scope>
    <source>
        <strain evidence="2">RS831</strain>
        <tissue evidence="2">Whole body</tissue>
    </source>
</reference>
<name>A0A437D5L5_ORYJA</name>
<feature type="region of interest" description="Disordered" evidence="1">
    <location>
        <begin position="1"/>
        <end position="31"/>
    </location>
</feature>
<organism evidence="2 3">
    <name type="scientific">Oryzias javanicus</name>
    <name type="common">Javanese ricefish</name>
    <name type="synonym">Aplocheilus javanicus</name>
    <dbReference type="NCBI Taxonomy" id="123683"/>
    <lineage>
        <taxon>Eukaryota</taxon>
        <taxon>Metazoa</taxon>
        <taxon>Chordata</taxon>
        <taxon>Craniata</taxon>
        <taxon>Vertebrata</taxon>
        <taxon>Euteleostomi</taxon>
        <taxon>Actinopterygii</taxon>
        <taxon>Neopterygii</taxon>
        <taxon>Teleostei</taxon>
        <taxon>Neoteleostei</taxon>
        <taxon>Acanthomorphata</taxon>
        <taxon>Ovalentaria</taxon>
        <taxon>Atherinomorphae</taxon>
        <taxon>Beloniformes</taxon>
        <taxon>Adrianichthyidae</taxon>
        <taxon>Oryziinae</taxon>
        <taxon>Oryzias</taxon>
    </lineage>
</organism>
<evidence type="ECO:0000313" key="2">
    <source>
        <dbReference type="EMBL" id="RVE70011.1"/>
    </source>
</evidence>
<protein>
    <submittedName>
        <fullName evidence="2">Uncharacterized protein</fullName>
    </submittedName>
</protein>
<dbReference type="AlphaFoldDB" id="A0A437D5L5"/>
<evidence type="ECO:0000256" key="1">
    <source>
        <dbReference type="SAM" id="MobiDB-lite"/>
    </source>
</evidence>
<reference evidence="2 3" key="2">
    <citation type="submission" date="2019-01" db="EMBL/GenBank/DDBJ databases">
        <title>A chromosome length genome reference of the Java medaka (oryzias javanicus).</title>
        <authorList>
            <person name="Herpin A."/>
            <person name="Takehana Y."/>
            <person name="Naruse K."/>
            <person name="Ansai S."/>
            <person name="Kawaguchi M."/>
        </authorList>
    </citation>
    <scope>NUCLEOTIDE SEQUENCE [LARGE SCALE GENOMIC DNA]</scope>
    <source>
        <strain evidence="2">RS831</strain>
        <tissue evidence="2">Whole body</tissue>
    </source>
</reference>
<dbReference type="Proteomes" id="UP000283210">
    <property type="component" value="Chromosome 8"/>
</dbReference>
<feature type="compositionally biased region" description="Basic and acidic residues" evidence="1">
    <location>
        <begin position="11"/>
        <end position="31"/>
    </location>
</feature>
<accession>A0A437D5L5</accession>
<gene>
    <name evidence="2" type="ORF">OJAV_G00083650</name>
</gene>